<name>A0A841T318_9BACL</name>
<evidence type="ECO:0000256" key="2">
    <source>
        <dbReference type="ARBA" id="ARBA00007886"/>
    </source>
</evidence>
<dbReference type="Gene3D" id="3.30.300.210">
    <property type="entry name" value="Nutrient germinant receptor protein C, domain 3"/>
    <property type="match status" value="1"/>
</dbReference>
<gene>
    <name evidence="10" type="ORF">H7B67_22990</name>
</gene>
<keyword evidence="4" id="KW-0732">Signal</keyword>
<dbReference type="InterPro" id="IPR038501">
    <property type="entry name" value="Spore_GerAC_C_sf"/>
</dbReference>
<accession>A0A841T318</accession>
<comment type="similarity">
    <text evidence="2">Belongs to the GerABKC lipoprotein family.</text>
</comment>
<keyword evidence="5" id="KW-0472">Membrane</keyword>
<dbReference type="PROSITE" id="PS51257">
    <property type="entry name" value="PROKAR_LIPOPROTEIN"/>
    <property type="match status" value="1"/>
</dbReference>
<dbReference type="GO" id="GO:0016020">
    <property type="term" value="C:membrane"/>
    <property type="evidence" value="ECO:0007669"/>
    <property type="project" value="UniProtKB-SubCell"/>
</dbReference>
<dbReference type="InterPro" id="IPR008844">
    <property type="entry name" value="Spore_GerAC-like"/>
</dbReference>
<dbReference type="AlphaFoldDB" id="A0A841T318"/>
<reference evidence="10 11" key="1">
    <citation type="submission" date="2020-08" db="EMBL/GenBank/DDBJ databases">
        <title>Cohnella phylogeny.</title>
        <authorList>
            <person name="Dunlap C."/>
        </authorList>
    </citation>
    <scope>NUCLEOTIDE SEQUENCE [LARGE SCALE GENOMIC DNA]</scope>
    <source>
        <strain evidence="10 11">DSM 25241</strain>
    </source>
</reference>
<keyword evidence="6" id="KW-0564">Palmitate</keyword>
<evidence type="ECO:0000256" key="1">
    <source>
        <dbReference type="ARBA" id="ARBA00004635"/>
    </source>
</evidence>
<evidence type="ECO:0000256" key="4">
    <source>
        <dbReference type="ARBA" id="ARBA00022729"/>
    </source>
</evidence>
<evidence type="ECO:0000256" key="5">
    <source>
        <dbReference type="ARBA" id="ARBA00023136"/>
    </source>
</evidence>
<evidence type="ECO:0000256" key="6">
    <source>
        <dbReference type="ARBA" id="ARBA00023139"/>
    </source>
</evidence>
<evidence type="ECO:0000259" key="9">
    <source>
        <dbReference type="Pfam" id="PF25198"/>
    </source>
</evidence>
<feature type="domain" description="Spore germination protein N-terminal" evidence="9">
    <location>
        <begin position="23"/>
        <end position="198"/>
    </location>
</feature>
<protein>
    <submittedName>
        <fullName evidence="10">Ger(X)C family spore germination protein</fullName>
    </submittedName>
</protein>
<dbReference type="PANTHER" id="PTHR35789:SF1">
    <property type="entry name" value="SPORE GERMINATION PROTEIN B3"/>
    <property type="match status" value="1"/>
</dbReference>
<dbReference type="Pfam" id="PF25198">
    <property type="entry name" value="Spore_GerAC_N"/>
    <property type="match status" value="1"/>
</dbReference>
<dbReference type="GO" id="GO:0009847">
    <property type="term" value="P:spore germination"/>
    <property type="evidence" value="ECO:0007669"/>
    <property type="project" value="InterPro"/>
</dbReference>
<comment type="caution">
    <text evidence="10">The sequence shown here is derived from an EMBL/GenBank/DDBJ whole genome shotgun (WGS) entry which is preliminary data.</text>
</comment>
<dbReference type="RefSeq" id="WP_185122196.1">
    <property type="nucleotide sequence ID" value="NZ_JACJVQ010000019.1"/>
</dbReference>
<keyword evidence="7" id="KW-0449">Lipoprotein</keyword>
<evidence type="ECO:0000259" key="8">
    <source>
        <dbReference type="Pfam" id="PF05504"/>
    </source>
</evidence>
<dbReference type="InterPro" id="IPR057336">
    <property type="entry name" value="GerAC_N"/>
</dbReference>
<dbReference type="InterPro" id="IPR046953">
    <property type="entry name" value="Spore_GerAC-like_C"/>
</dbReference>
<dbReference type="NCBIfam" id="TIGR02887">
    <property type="entry name" value="spore_ger_x_C"/>
    <property type="match status" value="1"/>
</dbReference>
<proteinExistence type="inferred from homology"/>
<comment type="subcellular location">
    <subcellularLocation>
        <location evidence="1">Membrane</location>
        <topology evidence="1">Lipid-anchor</topology>
    </subcellularLocation>
</comment>
<dbReference type="EMBL" id="JACJVQ010000019">
    <property type="protein sequence ID" value="MBB6637005.1"/>
    <property type="molecule type" value="Genomic_DNA"/>
</dbReference>
<organism evidence="10 11">
    <name type="scientific">Cohnella thailandensis</name>
    <dbReference type="NCBI Taxonomy" id="557557"/>
    <lineage>
        <taxon>Bacteria</taxon>
        <taxon>Bacillati</taxon>
        <taxon>Bacillota</taxon>
        <taxon>Bacilli</taxon>
        <taxon>Bacillales</taxon>
        <taxon>Paenibacillaceae</taxon>
        <taxon>Cohnella</taxon>
    </lineage>
</organism>
<keyword evidence="11" id="KW-1185">Reference proteome</keyword>
<evidence type="ECO:0000256" key="7">
    <source>
        <dbReference type="ARBA" id="ARBA00023288"/>
    </source>
</evidence>
<evidence type="ECO:0000313" key="10">
    <source>
        <dbReference type="EMBL" id="MBB6637005.1"/>
    </source>
</evidence>
<dbReference type="Proteomes" id="UP000535838">
    <property type="component" value="Unassembled WGS sequence"/>
</dbReference>
<dbReference type="PANTHER" id="PTHR35789">
    <property type="entry name" value="SPORE GERMINATION PROTEIN B3"/>
    <property type="match status" value="1"/>
</dbReference>
<evidence type="ECO:0000256" key="3">
    <source>
        <dbReference type="ARBA" id="ARBA00022544"/>
    </source>
</evidence>
<evidence type="ECO:0000313" key="11">
    <source>
        <dbReference type="Proteomes" id="UP000535838"/>
    </source>
</evidence>
<keyword evidence="3" id="KW-0309">Germination</keyword>
<sequence>MNRRIGKLCVTLLLCIGLTGCWDEVTIQDLYYFTAMGFSYDKQAKEYELYGQVIDVAAVAQKEEASSSKSNSVFGHEKGESPSIALDRLFKAMQMNPVLDHMMTVLLDESSIANLDELLDGINRNSAIRYTINVLGSENPIGDMFQTTGRISTSPLNTNIYQPNSNKRGLPFTTNNDMRDLVRAYKSCPCTVYIPKLKLNENHWVGNDGKRLRTPIFDGAFVLNNGSYAGKFTEKQLEGARWFMGSTHGQTITLKKRDRIASVLQVKRSSNDYHFGKSPTPSMKLKLRVRAILTEYDKNLAENEIQELATKEVIEQIESTLRLARSRGVDLFNFEGHIYRYHHARWKKMKSGKTNFAELPVELDVKVHLIHSGKMKMRKS</sequence>
<dbReference type="Pfam" id="PF05504">
    <property type="entry name" value="Spore_GerAC"/>
    <property type="match status" value="1"/>
</dbReference>
<feature type="domain" description="Spore germination GerAC-like C-terminal" evidence="8">
    <location>
        <begin position="218"/>
        <end position="373"/>
    </location>
</feature>